<dbReference type="EMBL" id="JAVLVU010000001">
    <property type="protein sequence ID" value="MDT3405092.1"/>
    <property type="molecule type" value="Genomic_DNA"/>
</dbReference>
<feature type="transmembrane region" description="Helical" evidence="1">
    <location>
        <begin position="43"/>
        <end position="72"/>
    </location>
</feature>
<keyword evidence="3" id="KW-1185">Reference proteome</keyword>
<dbReference type="Proteomes" id="UP001258315">
    <property type="component" value="Unassembled WGS sequence"/>
</dbReference>
<sequence length="84" mass="9416">MREVITYVYNYLNYKPELGILSALSSYLIAVKVPMQTDELLKLIGTVSTCAGCLVACLSALSMLVKTILYLTKTYQSFKNNRNL</sequence>
<keyword evidence="1" id="KW-0812">Transmembrane</keyword>
<protein>
    <submittedName>
        <fullName evidence="2">Uncharacterized protein</fullName>
    </submittedName>
</protein>
<accession>A0ABU3GZA1</accession>
<evidence type="ECO:0000256" key="1">
    <source>
        <dbReference type="SAM" id="Phobius"/>
    </source>
</evidence>
<reference evidence="3" key="1">
    <citation type="submission" date="2023-07" db="EMBL/GenBank/DDBJ databases">
        <title>Functional and genomic diversity of the sorghum phyllosphere microbiome.</title>
        <authorList>
            <person name="Shade A."/>
        </authorList>
    </citation>
    <scope>NUCLEOTIDE SEQUENCE [LARGE SCALE GENOMIC DNA]</scope>
    <source>
        <strain evidence="3">SORGH_AS_0422</strain>
    </source>
</reference>
<proteinExistence type="predicted"/>
<comment type="caution">
    <text evidence="2">The sequence shown here is derived from an EMBL/GenBank/DDBJ whole genome shotgun (WGS) entry which is preliminary data.</text>
</comment>
<gene>
    <name evidence="2" type="ORF">QE417_004164</name>
</gene>
<organism evidence="2 3">
    <name type="scientific">Mucilaginibacter terrae</name>
    <dbReference type="NCBI Taxonomy" id="1955052"/>
    <lineage>
        <taxon>Bacteria</taxon>
        <taxon>Pseudomonadati</taxon>
        <taxon>Bacteroidota</taxon>
        <taxon>Sphingobacteriia</taxon>
        <taxon>Sphingobacteriales</taxon>
        <taxon>Sphingobacteriaceae</taxon>
        <taxon>Mucilaginibacter</taxon>
    </lineage>
</organism>
<dbReference type="RefSeq" id="WP_311953197.1">
    <property type="nucleotide sequence ID" value="NZ_JAVLVU010000001.1"/>
</dbReference>
<keyword evidence="1" id="KW-0472">Membrane</keyword>
<evidence type="ECO:0000313" key="2">
    <source>
        <dbReference type="EMBL" id="MDT3405092.1"/>
    </source>
</evidence>
<keyword evidence="1" id="KW-1133">Transmembrane helix</keyword>
<name>A0ABU3GZA1_9SPHI</name>
<evidence type="ECO:0000313" key="3">
    <source>
        <dbReference type="Proteomes" id="UP001258315"/>
    </source>
</evidence>